<dbReference type="NCBIfam" id="TIGR02532">
    <property type="entry name" value="IV_pilin_GFxxxE"/>
    <property type="match status" value="1"/>
</dbReference>
<accession>A0A2N5ZM68</accession>
<protein>
    <recommendedName>
        <fullName evidence="4">Prepilin-type N-terminal cleavage/methylation domain-containing protein</fullName>
    </recommendedName>
</protein>
<dbReference type="Pfam" id="PF07963">
    <property type="entry name" value="N_methyl"/>
    <property type="match status" value="1"/>
</dbReference>
<keyword evidence="1" id="KW-0812">Transmembrane</keyword>
<comment type="caution">
    <text evidence="2">The sequence shown here is derived from an EMBL/GenBank/DDBJ whole genome shotgun (WGS) entry which is preliminary data.</text>
</comment>
<reference evidence="2 3" key="1">
    <citation type="submission" date="2017-11" db="EMBL/GenBank/DDBJ databases">
        <title>Genome-resolved metagenomics identifies genetic mobility, metabolic interactions, and unexpected diversity in perchlorate-reducing communities.</title>
        <authorList>
            <person name="Barnum T.P."/>
            <person name="Figueroa I.A."/>
            <person name="Carlstrom C.I."/>
            <person name="Lucas L.N."/>
            <person name="Engelbrektson A.L."/>
            <person name="Coates J.D."/>
        </authorList>
    </citation>
    <scope>NUCLEOTIDE SEQUENCE [LARGE SCALE GENOMIC DNA]</scope>
    <source>
        <strain evidence="2">BM706</strain>
    </source>
</reference>
<gene>
    <name evidence="2" type="ORF">C0601_01120</name>
</gene>
<evidence type="ECO:0000256" key="1">
    <source>
        <dbReference type="SAM" id="Phobius"/>
    </source>
</evidence>
<name>A0A2N5ZM68_MUIH1</name>
<proteinExistence type="predicted"/>
<evidence type="ECO:0000313" key="3">
    <source>
        <dbReference type="Proteomes" id="UP000234857"/>
    </source>
</evidence>
<keyword evidence="1" id="KW-1133">Transmembrane helix</keyword>
<dbReference type="Proteomes" id="UP000234857">
    <property type="component" value="Unassembled WGS sequence"/>
</dbReference>
<evidence type="ECO:0000313" key="2">
    <source>
        <dbReference type="EMBL" id="PLX19721.1"/>
    </source>
</evidence>
<dbReference type="InterPro" id="IPR012902">
    <property type="entry name" value="N_methyl_site"/>
</dbReference>
<sequence length="286" mass="33316">MNKKGVTFVEILISVAVLSILVVAATNLFLTGVEVLDHTETVYKNISEFEYFFTKIKDDIQKFIHFMYAGVFVENDNLINDIFENSYHHNKLSSSVKSLITISEYPAFFNGASSDAVKLDEYFLYDDNLVTWFSSADPRSSCWNIFNKEKWERWLYNLPAFNWNDIGIFTNNGFLMFSLGDDFSYEKYKAISYFYKPDEKAVYYYKIKFDGSVDFDFLSPTVIAENVSGFNIKYYTYTNEEIPLDANPTYVIAGLVRYIEIEVIIDDSTQNVSKKKIFPLNINRMY</sequence>
<dbReference type="AlphaFoldDB" id="A0A2N5ZM68"/>
<feature type="transmembrane region" description="Helical" evidence="1">
    <location>
        <begin position="7"/>
        <end position="30"/>
    </location>
</feature>
<evidence type="ECO:0008006" key="4">
    <source>
        <dbReference type="Google" id="ProtNLM"/>
    </source>
</evidence>
<organism evidence="2 3">
    <name type="scientific">Muiribacterium halophilum</name>
    <dbReference type="NCBI Taxonomy" id="2053465"/>
    <lineage>
        <taxon>Bacteria</taxon>
        <taxon>Candidatus Muiribacteriota</taxon>
        <taxon>Candidatus Muiribacteriia</taxon>
        <taxon>Candidatus Muiribacteriales</taxon>
        <taxon>Candidatus Muiribacteriaceae</taxon>
        <taxon>Candidatus Muiribacterium</taxon>
    </lineage>
</organism>
<dbReference type="EMBL" id="PKTG01000020">
    <property type="protein sequence ID" value="PLX19721.1"/>
    <property type="molecule type" value="Genomic_DNA"/>
</dbReference>
<keyword evidence="1" id="KW-0472">Membrane</keyword>